<evidence type="ECO:0000256" key="1">
    <source>
        <dbReference type="SAM" id="MobiDB-lite"/>
    </source>
</evidence>
<evidence type="ECO:0000313" key="4">
    <source>
        <dbReference type="Proteomes" id="UP000595001"/>
    </source>
</evidence>
<feature type="compositionally biased region" description="Low complexity" evidence="1">
    <location>
        <begin position="35"/>
        <end position="52"/>
    </location>
</feature>
<dbReference type="Pfam" id="PF26259">
    <property type="entry name" value="DUF8063"/>
    <property type="match status" value="1"/>
</dbReference>
<feature type="region of interest" description="Disordered" evidence="1">
    <location>
        <begin position="35"/>
        <end position="85"/>
    </location>
</feature>
<dbReference type="GeneID" id="60588389"/>
<feature type="transmembrane region" description="Helical" evidence="2">
    <location>
        <begin position="201"/>
        <end position="218"/>
    </location>
</feature>
<keyword evidence="4" id="KW-1185">Reference proteome</keyword>
<keyword evidence="2" id="KW-0472">Membrane</keyword>
<gene>
    <name evidence="3" type="ORF">I7X12_07810</name>
</gene>
<dbReference type="InterPro" id="IPR058376">
    <property type="entry name" value="DUF8063"/>
</dbReference>
<accession>A0A7T3G173</accession>
<feature type="compositionally biased region" description="Acidic residues" evidence="1">
    <location>
        <begin position="60"/>
        <end position="80"/>
    </location>
</feature>
<dbReference type="EMBL" id="CP065856">
    <property type="protein sequence ID" value="QPV64506.1"/>
    <property type="molecule type" value="Genomic_DNA"/>
</dbReference>
<protein>
    <submittedName>
        <fullName evidence="3">Uncharacterized protein</fullName>
    </submittedName>
</protein>
<dbReference type="KEGG" id="hlt:I7X12_07810"/>
<dbReference type="RefSeq" id="WP_198063275.1">
    <property type="nucleotide sequence ID" value="NZ_CP065856.1"/>
</dbReference>
<proteinExistence type="predicted"/>
<organism evidence="3 4">
    <name type="scientific">Halosimplex litoreum</name>
    <dbReference type="NCBI Taxonomy" id="1198301"/>
    <lineage>
        <taxon>Archaea</taxon>
        <taxon>Methanobacteriati</taxon>
        <taxon>Methanobacteriota</taxon>
        <taxon>Stenosarchaea group</taxon>
        <taxon>Halobacteria</taxon>
        <taxon>Halobacteriales</taxon>
        <taxon>Haloarculaceae</taxon>
        <taxon>Halosimplex</taxon>
    </lineage>
</organism>
<reference evidence="3 4" key="1">
    <citation type="submission" date="2020-12" db="EMBL/GenBank/DDBJ databases">
        <title>Halosimplex halophilum sp. nov. and Halosimplex salinum sp. nov., two new members of the genus Halosimplex.</title>
        <authorList>
            <person name="Cui H.L."/>
        </authorList>
    </citation>
    <scope>NUCLEOTIDE SEQUENCE [LARGE SCALE GENOMIC DNA]</scope>
    <source>
        <strain evidence="3 4">YGH94</strain>
    </source>
</reference>
<name>A0A7T3G173_9EURY</name>
<keyword evidence="2" id="KW-1133">Transmembrane helix</keyword>
<dbReference type="Proteomes" id="UP000595001">
    <property type="component" value="Chromosome"/>
</dbReference>
<sequence length="232" mass="25272">MKRWNYWGEALLILAVIFALTGALVLGSVVAAAQEGTETATPTQTPTTTPIPTDRPVDQVVDEATGEDDETPTDEPEQSDETPTVIEDFGTVRIVDEHWTEDSVIVTFEADTIRRISAQDYSSVFAAAESQLTGDRGTVELTGTTKRYNLKEGTNKIEIPITRYNGLGVYAVTINGRSIARYDVIDNSWLPANFSTGETRLVGAVGVTIGATLVVLLIRRSRKKLARAVKKL</sequence>
<keyword evidence="2" id="KW-0812">Transmembrane</keyword>
<dbReference type="AlphaFoldDB" id="A0A7T3G173"/>
<evidence type="ECO:0000256" key="2">
    <source>
        <dbReference type="SAM" id="Phobius"/>
    </source>
</evidence>
<evidence type="ECO:0000313" key="3">
    <source>
        <dbReference type="EMBL" id="QPV64506.1"/>
    </source>
</evidence>